<evidence type="ECO:0000256" key="5">
    <source>
        <dbReference type="ARBA" id="ARBA00022475"/>
    </source>
</evidence>
<evidence type="ECO:0000256" key="2">
    <source>
        <dbReference type="ARBA" id="ARBA00010621"/>
    </source>
</evidence>
<keyword evidence="10 14" id="KW-0046">Antibiotic resistance</keyword>
<comment type="miscellaneous">
    <text evidence="14">Bacitracin is thought to be involved in the inhibition of peptidoglycan synthesis by sequestering undecaprenyl diphosphate, thereby reducing the pool of lipid carrier available.</text>
</comment>
<evidence type="ECO:0000256" key="11">
    <source>
        <dbReference type="ARBA" id="ARBA00032707"/>
    </source>
</evidence>
<keyword evidence="14" id="KW-0133">Cell shape</keyword>
<feature type="transmembrane region" description="Helical" evidence="14">
    <location>
        <begin position="225"/>
        <end position="244"/>
    </location>
</feature>
<evidence type="ECO:0000313" key="16">
    <source>
        <dbReference type="Proteomes" id="UP001268683"/>
    </source>
</evidence>
<organism evidence="15 16">
    <name type="scientific">Temperatibacter marinus</name>
    <dbReference type="NCBI Taxonomy" id="1456591"/>
    <lineage>
        <taxon>Bacteria</taxon>
        <taxon>Pseudomonadati</taxon>
        <taxon>Pseudomonadota</taxon>
        <taxon>Alphaproteobacteria</taxon>
        <taxon>Kordiimonadales</taxon>
        <taxon>Temperatibacteraceae</taxon>
        <taxon>Temperatibacter</taxon>
    </lineage>
</organism>
<reference evidence="15" key="1">
    <citation type="submission" date="2023-04" db="EMBL/GenBank/DDBJ databases">
        <title>Complete genome sequence of Temperatibacter marinus.</title>
        <authorList>
            <person name="Rong J.-C."/>
            <person name="Yi M.-L."/>
            <person name="Zhao Q."/>
        </authorList>
    </citation>
    <scope>NUCLEOTIDE SEQUENCE</scope>
    <source>
        <strain evidence="15">NBRC 110045</strain>
    </source>
</reference>
<sequence>MTLLHILILALVQGITEFLPISSSGHLVLVPFFSTLPDQGHLMDVAVHVGTLFAVLLYFWRDTRGLALAGFSVIGITSTRKAIEGTSYAKMFWALIIGTLPIVIIGGMIAQSNLIDTIRTAEVIAITSIFFGILLWFADRKDVKKAGDSLGIKAALYIGLAQVLAIIPGTSRSGITMTAARFMGFNREIAARFSMLLSIPTIIAAGTLGALEIASSEELIIWQDALLAAGLSFVFAMGAIHFLMRWVQTRSMTLFVVYRILLGIIILSLL</sequence>
<evidence type="ECO:0000256" key="6">
    <source>
        <dbReference type="ARBA" id="ARBA00022692"/>
    </source>
</evidence>
<feature type="transmembrane region" description="Helical" evidence="14">
    <location>
        <begin position="250"/>
        <end position="269"/>
    </location>
</feature>
<feature type="transmembrane region" description="Helical" evidence="14">
    <location>
        <begin position="117"/>
        <end position="138"/>
    </location>
</feature>
<keyword evidence="14" id="KW-0573">Peptidoglycan synthesis</keyword>
<keyword evidence="16" id="KW-1185">Reference proteome</keyword>
<dbReference type="GO" id="GO:0005886">
    <property type="term" value="C:plasma membrane"/>
    <property type="evidence" value="ECO:0007669"/>
    <property type="project" value="UniProtKB-SubCell"/>
</dbReference>
<evidence type="ECO:0000256" key="12">
    <source>
        <dbReference type="ARBA" id="ARBA00032932"/>
    </source>
</evidence>
<evidence type="ECO:0000256" key="10">
    <source>
        <dbReference type="ARBA" id="ARBA00023251"/>
    </source>
</evidence>
<dbReference type="KEGG" id="tmk:QGN29_03655"/>
<dbReference type="Pfam" id="PF02673">
    <property type="entry name" value="BacA"/>
    <property type="match status" value="1"/>
</dbReference>
<dbReference type="GO" id="GO:0071555">
    <property type="term" value="P:cell wall organization"/>
    <property type="evidence" value="ECO:0007669"/>
    <property type="project" value="UniProtKB-KW"/>
</dbReference>
<dbReference type="GO" id="GO:0050380">
    <property type="term" value="F:undecaprenyl-diphosphatase activity"/>
    <property type="evidence" value="ECO:0007669"/>
    <property type="project" value="UniProtKB-UniRule"/>
</dbReference>
<dbReference type="GO" id="GO:0008360">
    <property type="term" value="P:regulation of cell shape"/>
    <property type="evidence" value="ECO:0007669"/>
    <property type="project" value="UniProtKB-KW"/>
</dbReference>
<evidence type="ECO:0000313" key="15">
    <source>
        <dbReference type="EMBL" id="WND03466.1"/>
    </source>
</evidence>
<dbReference type="HAMAP" id="MF_01006">
    <property type="entry name" value="Undec_diphosphatase"/>
    <property type="match status" value="1"/>
</dbReference>
<comment type="subcellular location">
    <subcellularLocation>
        <location evidence="1 14">Cell membrane</location>
        <topology evidence="1 14">Multi-pass membrane protein</topology>
    </subcellularLocation>
</comment>
<comment type="function">
    <text evidence="14">Catalyzes the dephosphorylation of undecaprenyl diphosphate (UPP). Confers resistance to bacitracin.</text>
</comment>
<dbReference type="AlphaFoldDB" id="A0AA52EES5"/>
<accession>A0AA52EES5</accession>
<dbReference type="EC" id="3.6.1.27" evidence="3 14"/>
<dbReference type="NCBIfam" id="NF001393">
    <property type="entry name" value="PRK00281.2-4"/>
    <property type="match status" value="1"/>
</dbReference>
<dbReference type="InterPro" id="IPR003824">
    <property type="entry name" value="UppP"/>
</dbReference>
<evidence type="ECO:0000256" key="7">
    <source>
        <dbReference type="ARBA" id="ARBA00022801"/>
    </source>
</evidence>
<keyword evidence="9 14" id="KW-0472">Membrane</keyword>
<gene>
    <name evidence="14" type="primary">uppP</name>
    <name evidence="15" type="ORF">QGN29_03655</name>
</gene>
<keyword evidence="14" id="KW-0961">Cell wall biogenesis/degradation</keyword>
<dbReference type="Proteomes" id="UP001268683">
    <property type="component" value="Chromosome"/>
</dbReference>
<evidence type="ECO:0000256" key="1">
    <source>
        <dbReference type="ARBA" id="ARBA00004651"/>
    </source>
</evidence>
<evidence type="ECO:0000256" key="9">
    <source>
        <dbReference type="ARBA" id="ARBA00023136"/>
    </source>
</evidence>
<keyword evidence="8 14" id="KW-1133">Transmembrane helix</keyword>
<evidence type="ECO:0000256" key="8">
    <source>
        <dbReference type="ARBA" id="ARBA00022989"/>
    </source>
</evidence>
<dbReference type="GO" id="GO:0046677">
    <property type="term" value="P:response to antibiotic"/>
    <property type="evidence" value="ECO:0007669"/>
    <property type="project" value="UniProtKB-UniRule"/>
</dbReference>
<comment type="catalytic activity">
    <reaction evidence="13 14">
        <text>di-trans,octa-cis-undecaprenyl diphosphate + H2O = di-trans,octa-cis-undecaprenyl phosphate + phosphate + H(+)</text>
        <dbReference type="Rhea" id="RHEA:28094"/>
        <dbReference type="ChEBI" id="CHEBI:15377"/>
        <dbReference type="ChEBI" id="CHEBI:15378"/>
        <dbReference type="ChEBI" id="CHEBI:43474"/>
        <dbReference type="ChEBI" id="CHEBI:58405"/>
        <dbReference type="ChEBI" id="CHEBI:60392"/>
        <dbReference type="EC" id="3.6.1.27"/>
    </reaction>
</comment>
<feature type="transmembrane region" description="Helical" evidence="14">
    <location>
        <begin position="91"/>
        <end position="111"/>
    </location>
</feature>
<feature type="transmembrane region" description="Helical" evidence="14">
    <location>
        <begin position="42"/>
        <end position="60"/>
    </location>
</feature>
<keyword evidence="7 14" id="KW-0378">Hydrolase</keyword>
<dbReference type="EMBL" id="CP123872">
    <property type="protein sequence ID" value="WND03466.1"/>
    <property type="molecule type" value="Genomic_DNA"/>
</dbReference>
<dbReference type="PANTHER" id="PTHR30622:SF4">
    <property type="entry name" value="UNDECAPRENYL-DIPHOSPHATASE"/>
    <property type="match status" value="1"/>
</dbReference>
<evidence type="ECO:0000256" key="4">
    <source>
        <dbReference type="ARBA" id="ARBA00021581"/>
    </source>
</evidence>
<dbReference type="RefSeq" id="WP_310799319.1">
    <property type="nucleotide sequence ID" value="NZ_CP123872.1"/>
</dbReference>
<evidence type="ECO:0000256" key="14">
    <source>
        <dbReference type="HAMAP-Rule" id="MF_01006"/>
    </source>
</evidence>
<proteinExistence type="inferred from homology"/>
<dbReference type="GO" id="GO:0009252">
    <property type="term" value="P:peptidoglycan biosynthetic process"/>
    <property type="evidence" value="ECO:0007669"/>
    <property type="project" value="UniProtKB-KW"/>
</dbReference>
<dbReference type="PANTHER" id="PTHR30622">
    <property type="entry name" value="UNDECAPRENYL-DIPHOSPHATASE"/>
    <property type="match status" value="1"/>
</dbReference>
<name>A0AA52EES5_9PROT</name>
<evidence type="ECO:0000256" key="3">
    <source>
        <dbReference type="ARBA" id="ARBA00012374"/>
    </source>
</evidence>
<comment type="similarity">
    <text evidence="2 14">Belongs to the UppP family.</text>
</comment>
<keyword evidence="6 14" id="KW-0812">Transmembrane</keyword>
<feature type="transmembrane region" description="Helical" evidence="14">
    <location>
        <begin position="189"/>
        <end position="213"/>
    </location>
</feature>
<evidence type="ECO:0000256" key="13">
    <source>
        <dbReference type="ARBA" id="ARBA00047594"/>
    </source>
</evidence>
<protein>
    <recommendedName>
        <fullName evidence="4 14">Undecaprenyl-diphosphatase</fullName>
        <ecNumber evidence="3 14">3.6.1.27</ecNumber>
    </recommendedName>
    <alternativeName>
        <fullName evidence="12 14">Bacitracin resistance protein</fullName>
    </alternativeName>
    <alternativeName>
        <fullName evidence="11 14">Undecaprenyl pyrophosphate phosphatase</fullName>
    </alternativeName>
</protein>
<keyword evidence="5 14" id="KW-1003">Cell membrane</keyword>
<feature type="transmembrane region" description="Helical" evidence="14">
    <location>
        <begin position="150"/>
        <end position="169"/>
    </location>
</feature>